<gene>
    <name evidence="2" type="ORF">WJX75_004761</name>
</gene>
<dbReference type="Gene3D" id="1.20.910.10">
    <property type="entry name" value="Heme oxygenase-like"/>
    <property type="match status" value="1"/>
</dbReference>
<sequence length="369" mass="40477">MSWLPRRISFKVDPWERGKAQPVCLAAAKGFGKTSQKEQAPTAKRKHKKGADLALDGSSSKAVERAVRAVEGRKVRPVDPREASKGRLDYAQVSDWGSGEPADLDALQVTSFEADSGPERPFYEQLARRLAQLERQGALRVAQPRGAEPLPPFHKWSFREMRYIQWLVDMHTVHYALEAALADAVTVAATEHYGVSESLGRVFKALECFAEERGLDRSLEIAADLNNIAKASTLSEPVELSPSPNAQTYADYLCRLGLLCTEEDEATEIEEAALRLVANAYLVHVTHLTTGMRIGAAAAEKLDLFPAQALNYFQTWPDGVLPDPLALCVANVNAAGDALSPEQREAVMQELPKAMPKISLLLTPLAHTK</sequence>
<dbReference type="SUPFAM" id="SSF48613">
    <property type="entry name" value="Heme oxygenase-like"/>
    <property type="match status" value="1"/>
</dbReference>
<keyword evidence="3" id="KW-1185">Reference proteome</keyword>
<comment type="caution">
    <text evidence="2">The sequence shown here is derived from an EMBL/GenBank/DDBJ whole genome shotgun (WGS) entry which is preliminary data.</text>
</comment>
<dbReference type="InterPro" id="IPR016084">
    <property type="entry name" value="Haem_Oase-like_multi-hlx"/>
</dbReference>
<evidence type="ECO:0000256" key="1">
    <source>
        <dbReference type="SAM" id="MobiDB-lite"/>
    </source>
</evidence>
<dbReference type="Proteomes" id="UP001491310">
    <property type="component" value="Unassembled WGS sequence"/>
</dbReference>
<reference evidence="2 3" key="1">
    <citation type="journal article" date="2024" name="Nat. Commun.">
        <title>Phylogenomics reveals the evolutionary origins of lichenization in chlorophyte algae.</title>
        <authorList>
            <person name="Puginier C."/>
            <person name="Libourel C."/>
            <person name="Otte J."/>
            <person name="Skaloud P."/>
            <person name="Haon M."/>
            <person name="Grisel S."/>
            <person name="Petersen M."/>
            <person name="Berrin J.G."/>
            <person name="Delaux P.M."/>
            <person name="Dal Grande F."/>
            <person name="Keller J."/>
        </authorList>
    </citation>
    <scope>NUCLEOTIDE SEQUENCE [LARGE SCALE GENOMIC DNA]</scope>
    <source>
        <strain evidence="2 3">SAG 216-7</strain>
    </source>
</reference>
<dbReference type="EMBL" id="JALJOT010000010">
    <property type="protein sequence ID" value="KAK9906600.1"/>
    <property type="molecule type" value="Genomic_DNA"/>
</dbReference>
<feature type="region of interest" description="Disordered" evidence="1">
    <location>
        <begin position="30"/>
        <end position="59"/>
    </location>
</feature>
<accession>A0ABR2YJI6</accession>
<protein>
    <submittedName>
        <fullName evidence="2">Uncharacterized protein</fullName>
    </submittedName>
</protein>
<proteinExistence type="predicted"/>
<name>A0ABR2YJI6_9CHLO</name>
<evidence type="ECO:0000313" key="2">
    <source>
        <dbReference type="EMBL" id="KAK9906600.1"/>
    </source>
</evidence>
<organism evidence="2 3">
    <name type="scientific">Coccomyxa subellipsoidea</name>
    <dbReference type="NCBI Taxonomy" id="248742"/>
    <lineage>
        <taxon>Eukaryota</taxon>
        <taxon>Viridiplantae</taxon>
        <taxon>Chlorophyta</taxon>
        <taxon>core chlorophytes</taxon>
        <taxon>Trebouxiophyceae</taxon>
        <taxon>Trebouxiophyceae incertae sedis</taxon>
        <taxon>Coccomyxaceae</taxon>
        <taxon>Coccomyxa</taxon>
    </lineage>
</organism>
<evidence type="ECO:0000313" key="3">
    <source>
        <dbReference type="Proteomes" id="UP001491310"/>
    </source>
</evidence>